<evidence type="ECO:0000313" key="2">
    <source>
        <dbReference type="Proteomes" id="UP001056384"/>
    </source>
</evidence>
<dbReference type="EMBL" id="CP099420">
    <property type="protein sequence ID" value="USW51660.1"/>
    <property type="molecule type" value="Genomic_DNA"/>
</dbReference>
<evidence type="ECO:0000313" key="1">
    <source>
        <dbReference type="EMBL" id="USW51660.1"/>
    </source>
</evidence>
<name>A0A9Q9EI51_9PEZI</name>
<gene>
    <name evidence="1" type="ORF">Slin15195_G049790</name>
</gene>
<sequence length="90" mass="9982">MLAVAIKAERTSPVSVDLIKLHSQVSAQFDLDPIQVLKVLSQYFGSTYIENESELPFVIGYIFETMFGSERVAEAFCLRHGGSRLLNTAS</sequence>
<keyword evidence="2" id="KW-1185">Reference proteome</keyword>
<organism evidence="1 2">
    <name type="scientific">Septoria linicola</name>
    <dbReference type="NCBI Taxonomy" id="215465"/>
    <lineage>
        <taxon>Eukaryota</taxon>
        <taxon>Fungi</taxon>
        <taxon>Dikarya</taxon>
        <taxon>Ascomycota</taxon>
        <taxon>Pezizomycotina</taxon>
        <taxon>Dothideomycetes</taxon>
        <taxon>Dothideomycetidae</taxon>
        <taxon>Mycosphaerellales</taxon>
        <taxon>Mycosphaerellaceae</taxon>
        <taxon>Septoria</taxon>
    </lineage>
</organism>
<accession>A0A9Q9EI51</accession>
<dbReference type="Proteomes" id="UP001056384">
    <property type="component" value="Chromosome 3"/>
</dbReference>
<proteinExistence type="predicted"/>
<reference evidence="1" key="1">
    <citation type="submission" date="2022-06" db="EMBL/GenBank/DDBJ databases">
        <title>Complete genome sequences of two strains of the flax pathogen Septoria linicola.</title>
        <authorList>
            <person name="Lapalu N."/>
            <person name="Simon A."/>
            <person name="Demenou B."/>
            <person name="Paumier D."/>
            <person name="Guillot M.-P."/>
            <person name="Gout L."/>
            <person name="Valade R."/>
        </authorList>
    </citation>
    <scope>NUCLEOTIDE SEQUENCE</scope>
    <source>
        <strain evidence="1">SE15195</strain>
    </source>
</reference>
<dbReference type="AlphaFoldDB" id="A0A9Q9EI51"/>
<protein>
    <submittedName>
        <fullName evidence="1">Uncharacterized protein</fullName>
    </submittedName>
</protein>